<gene>
    <name evidence="2" type="ORF">TRFO_38609</name>
</gene>
<keyword evidence="3" id="KW-1185">Reference proteome</keyword>
<organism evidence="2 3">
    <name type="scientific">Tritrichomonas foetus</name>
    <dbReference type="NCBI Taxonomy" id="1144522"/>
    <lineage>
        <taxon>Eukaryota</taxon>
        <taxon>Metamonada</taxon>
        <taxon>Parabasalia</taxon>
        <taxon>Tritrichomonadida</taxon>
        <taxon>Tritrichomonadidae</taxon>
        <taxon>Tritrichomonas</taxon>
    </lineage>
</organism>
<name>A0A1J4JAP1_9EUKA</name>
<dbReference type="Pfam" id="PF13358">
    <property type="entry name" value="DDE_3"/>
    <property type="match status" value="1"/>
</dbReference>
<reference evidence="2" key="1">
    <citation type="submission" date="2016-10" db="EMBL/GenBank/DDBJ databases">
        <authorList>
            <person name="Benchimol M."/>
            <person name="Almeida L.G."/>
            <person name="Vasconcelos A.T."/>
            <person name="Perreira-Neves A."/>
            <person name="Rosa I.A."/>
            <person name="Tasca T."/>
            <person name="Bogo M.R."/>
            <person name="de Souza W."/>
        </authorList>
    </citation>
    <scope>NUCLEOTIDE SEQUENCE [LARGE SCALE GENOMIC DNA]</scope>
    <source>
        <strain evidence="2">K</strain>
    </source>
</reference>
<accession>A0A1J4JAP1</accession>
<dbReference type="PANTHER" id="PTHR47326:SF1">
    <property type="entry name" value="HTH PSQ-TYPE DOMAIN-CONTAINING PROTEIN"/>
    <property type="match status" value="1"/>
</dbReference>
<evidence type="ECO:0000313" key="3">
    <source>
        <dbReference type="Proteomes" id="UP000179807"/>
    </source>
</evidence>
<dbReference type="PANTHER" id="PTHR47326">
    <property type="entry name" value="TRANSPOSABLE ELEMENT TC3 TRANSPOSASE-LIKE PROTEIN"/>
    <property type="match status" value="1"/>
</dbReference>
<comment type="caution">
    <text evidence="2">The sequence shown here is derived from an EMBL/GenBank/DDBJ whole genome shotgun (WGS) entry which is preliminary data.</text>
</comment>
<feature type="domain" description="Tc1-like transposase DDE" evidence="1">
    <location>
        <begin position="177"/>
        <end position="318"/>
    </location>
</feature>
<dbReference type="VEuPathDB" id="TrichDB:TRFO_38609"/>
<sequence>MSITKGFEYLPENWKLSIQAILKHKTTPEQSVLLFPKFENKEQEIVYFFFIYGNQQSAKEATHTGSTRMNRVINIFLETKMIPEPAICGRPKKFTPEMKTFIETQIVIDPRISTQLLKKIEEAFYPIATGTIFGIRQSLRFPYKPPKQRQILTQVQKLRRMSFAFSMLIGNYYDDNIIFSDESRFCRGPDKRWVYRRYGEINEKCFADRSKFPEGVMIFGAIGPNFKSQLFFTKKMINKQEYLRILFDEGVVQSLNCHYGFGNYLFMQDGATSHTGRQTVAQLRWNIRYLKIWPANSPDLNPIEMVWGIMKKLLNSFTITSIADLKTKLMEIWNYIPFNTINSLLQSFRNRLHLVLLHGGDSIQPFLRHTTSKQNFNIQ</sequence>
<dbReference type="Gene3D" id="3.30.420.10">
    <property type="entry name" value="Ribonuclease H-like superfamily/Ribonuclease H"/>
    <property type="match status" value="1"/>
</dbReference>
<dbReference type="RefSeq" id="XP_068348432.1">
    <property type="nucleotide sequence ID" value="XM_068512150.1"/>
</dbReference>
<dbReference type="AlphaFoldDB" id="A0A1J4JAP1"/>
<dbReference type="GeneID" id="94846854"/>
<evidence type="ECO:0000313" key="2">
    <source>
        <dbReference type="EMBL" id="OHS95295.1"/>
    </source>
</evidence>
<protein>
    <recommendedName>
        <fullName evidence="1">Tc1-like transposase DDE domain-containing protein</fullName>
    </recommendedName>
</protein>
<dbReference type="EMBL" id="MLAK01001257">
    <property type="protein sequence ID" value="OHS95295.1"/>
    <property type="molecule type" value="Genomic_DNA"/>
</dbReference>
<dbReference type="GO" id="GO:0003676">
    <property type="term" value="F:nucleic acid binding"/>
    <property type="evidence" value="ECO:0007669"/>
    <property type="project" value="InterPro"/>
</dbReference>
<dbReference type="Proteomes" id="UP000179807">
    <property type="component" value="Unassembled WGS sequence"/>
</dbReference>
<proteinExistence type="predicted"/>
<dbReference type="InterPro" id="IPR036397">
    <property type="entry name" value="RNaseH_sf"/>
</dbReference>
<dbReference type="InterPro" id="IPR038717">
    <property type="entry name" value="Tc1-like_DDE_dom"/>
</dbReference>
<evidence type="ECO:0000259" key="1">
    <source>
        <dbReference type="Pfam" id="PF13358"/>
    </source>
</evidence>
<dbReference type="OrthoDB" id="8627217at2759"/>